<name>A0A2U2DG69_9HYPH</name>
<dbReference type="EMBL" id="QFBC01000028">
    <property type="protein sequence ID" value="PWE52290.1"/>
    <property type="molecule type" value="Genomic_DNA"/>
</dbReference>
<dbReference type="AlphaFoldDB" id="A0A2U2DG69"/>
<sequence length="207" mass="22409">MLPDYLNQAGYAAHRDVSRKTVTLWKQRGLLVITGQGLVDVAASDKLLLEHGIKSSAVTSEDDVTSQVTDAVDIREEAARLVSADGEELWSKADAEKVKENYAARLKQLEYDRQSGAVVAIDDVVVAVAAEYAVVRNRLLGIGAKIAPDLTTLQSAEEIKAIIDAEVTEALNQLTVDVDGERDFDKLRESIQGRFGPSAEEDVASAQ</sequence>
<keyword evidence="2" id="KW-1185">Reference proteome</keyword>
<comment type="caution">
    <text evidence="1">The sequence shown here is derived from an EMBL/GenBank/DDBJ whole genome shotgun (WGS) entry which is preliminary data.</text>
</comment>
<proteinExistence type="predicted"/>
<dbReference type="OrthoDB" id="6050435at2"/>
<evidence type="ECO:0000313" key="1">
    <source>
        <dbReference type="EMBL" id="PWE52290.1"/>
    </source>
</evidence>
<protein>
    <recommendedName>
        <fullName evidence="3">Terminase small subunit</fullName>
    </recommendedName>
</protein>
<gene>
    <name evidence="1" type="ORF">DEM27_31610</name>
</gene>
<organism evidence="1 2">
    <name type="scientific">Metarhizobium album</name>
    <dbReference type="NCBI Taxonomy" id="2182425"/>
    <lineage>
        <taxon>Bacteria</taxon>
        <taxon>Pseudomonadati</taxon>
        <taxon>Pseudomonadota</taxon>
        <taxon>Alphaproteobacteria</taxon>
        <taxon>Hyphomicrobiales</taxon>
        <taxon>Rhizobiaceae</taxon>
        <taxon>Metarhizobium</taxon>
    </lineage>
</organism>
<reference evidence="1 2" key="1">
    <citation type="submission" date="2018-05" db="EMBL/GenBank/DDBJ databases">
        <title>The draft genome of strain NS-104.</title>
        <authorList>
            <person name="Hang P."/>
            <person name="Jiang J."/>
        </authorList>
    </citation>
    <scope>NUCLEOTIDE SEQUENCE [LARGE SCALE GENOMIC DNA]</scope>
    <source>
        <strain evidence="1 2">NS-104</strain>
    </source>
</reference>
<accession>A0A2U2DG69</accession>
<dbReference type="RefSeq" id="WP_109462213.1">
    <property type="nucleotide sequence ID" value="NZ_QFBC01000028.1"/>
</dbReference>
<evidence type="ECO:0008006" key="3">
    <source>
        <dbReference type="Google" id="ProtNLM"/>
    </source>
</evidence>
<evidence type="ECO:0000313" key="2">
    <source>
        <dbReference type="Proteomes" id="UP000245252"/>
    </source>
</evidence>
<dbReference type="Proteomes" id="UP000245252">
    <property type="component" value="Unassembled WGS sequence"/>
</dbReference>